<dbReference type="PANTHER" id="PTHR36455:SF1">
    <property type="entry name" value="BLR8292 PROTEIN"/>
    <property type="match status" value="1"/>
</dbReference>
<dbReference type="Proteomes" id="UP000321291">
    <property type="component" value="Chromosome"/>
</dbReference>
<protein>
    <submittedName>
        <fullName evidence="1">IS66 family insertion sequence element accessory protein TnpB</fullName>
    </submittedName>
</protein>
<dbReference type="Pfam" id="PF05717">
    <property type="entry name" value="TnpB_IS66"/>
    <property type="match status" value="1"/>
</dbReference>
<proteinExistence type="predicted"/>
<reference evidence="1 2" key="1">
    <citation type="journal article" date="2017" name="Int. J. Syst. Evol. Microbiol.">
        <title>Arachidicoccus ginsenosidivorans sp. nov., with ginsenoside-converting activity isolated from ginseng cultivating soil.</title>
        <authorList>
            <person name="Siddiqi M.Z."/>
            <person name="Aslam Z."/>
            <person name="Im W.T."/>
        </authorList>
    </citation>
    <scope>NUCLEOTIDE SEQUENCE [LARGE SCALE GENOMIC DNA]</scope>
    <source>
        <strain evidence="1 2">Gsoil 809</strain>
    </source>
</reference>
<accession>A0A5B8VQD2</accession>
<sequence>MGMIALTNSCRYFVYQEFCNMRMSFNGLGGLVNNHMDANLLSGDIFIFINRRKNQCKLLRYCDDGFELYHKKLTKGTFEVPASGEIEAFQLQLMLSGIVVDKFKKKNRFYLKNVG</sequence>
<dbReference type="PANTHER" id="PTHR36455">
    <property type="match status" value="1"/>
</dbReference>
<dbReference type="KEGG" id="agi:FSB73_21495"/>
<dbReference type="AlphaFoldDB" id="A0A5B8VQD2"/>
<dbReference type="NCBIfam" id="NF033819">
    <property type="entry name" value="IS66_TnpB"/>
    <property type="match status" value="1"/>
</dbReference>
<name>A0A5B8VQD2_9BACT</name>
<keyword evidence="2" id="KW-1185">Reference proteome</keyword>
<dbReference type="EMBL" id="CP042434">
    <property type="protein sequence ID" value="QEC73854.1"/>
    <property type="molecule type" value="Genomic_DNA"/>
</dbReference>
<evidence type="ECO:0000313" key="1">
    <source>
        <dbReference type="EMBL" id="QEC73854.1"/>
    </source>
</evidence>
<dbReference type="InterPro" id="IPR008878">
    <property type="entry name" value="Transposase_IS66_Orf2"/>
</dbReference>
<evidence type="ECO:0000313" key="2">
    <source>
        <dbReference type="Proteomes" id="UP000321291"/>
    </source>
</evidence>
<gene>
    <name evidence="1" type="primary">tnpB</name>
    <name evidence="1" type="ORF">FSB73_21495</name>
</gene>
<organism evidence="1 2">
    <name type="scientific">Arachidicoccus ginsenosidivorans</name>
    <dbReference type="NCBI Taxonomy" id="496057"/>
    <lineage>
        <taxon>Bacteria</taxon>
        <taxon>Pseudomonadati</taxon>
        <taxon>Bacteroidota</taxon>
        <taxon>Chitinophagia</taxon>
        <taxon>Chitinophagales</taxon>
        <taxon>Chitinophagaceae</taxon>
        <taxon>Arachidicoccus</taxon>
    </lineage>
</organism>